<dbReference type="Proteomes" id="UP000504618">
    <property type="component" value="Unplaced"/>
</dbReference>
<feature type="non-terminal residue" evidence="2">
    <location>
        <position position="196"/>
    </location>
</feature>
<protein>
    <submittedName>
        <fullName evidence="2">Uncharacterized protein LOC112467375</fullName>
    </submittedName>
</protein>
<keyword evidence="1" id="KW-1185">Reference proteome</keyword>
<evidence type="ECO:0000313" key="2">
    <source>
        <dbReference type="RefSeq" id="XP_024891735.1"/>
    </source>
</evidence>
<dbReference type="GeneID" id="112467375"/>
<name>A0A6J1RFZ0_9HYME</name>
<gene>
    <name evidence="2" type="primary">LOC112467375</name>
</gene>
<dbReference type="OrthoDB" id="10048604at2759"/>
<dbReference type="RefSeq" id="XP_024891735.1">
    <property type="nucleotide sequence ID" value="XM_025035967.1"/>
</dbReference>
<organism evidence="1 2">
    <name type="scientific">Temnothorax curvispinosus</name>
    <dbReference type="NCBI Taxonomy" id="300111"/>
    <lineage>
        <taxon>Eukaryota</taxon>
        <taxon>Metazoa</taxon>
        <taxon>Ecdysozoa</taxon>
        <taxon>Arthropoda</taxon>
        <taxon>Hexapoda</taxon>
        <taxon>Insecta</taxon>
        <taxon>Pterygota</taxon>
        <taxon>Neoptera</taxon>
        <taxon>Endopterygota</taxon>
        <taxon>Hymenoptera</taxon>
        <taxon>Apocrita</taxon>
        <taxon>Aculeata</taxon>
        <taxon>Formicoidea</taxon>
        <taxon>Formicidae</taxon>
        <taxon>Myrmicinae</taxon>
        <taxon>Temnothorax</taxon>
    </lineage>
</organism>
<dbReference type="AlphaFoldDB" id="A0A6J1RFZ0"/>
<evidence type="ECO:0000313" key="1">
    <source>
        <dbReference type="Proteomes" id="UP000504618"/>
    </source>
</evidence>
<accession>A0A6J1RFZ0</accession>
<proteinExistence type="predicted"/>
<reference evidence="2" key="1">
    <citation type="submission" date="2025-08" db="UniProtKB">
        <authorList>
            <consortium name="RefSeq"/>
        </authorList>
    </citation>
    <scope>IDENTIFICATION</scope>
    <source>
        <tissue evidence="2">Whole body</tissue>
    </source>
</reference>
<sequence length="196" mass="20283">MNTTMSTVSSGGDKRLPETTVQTVAQNLTTMQQNVQSVQSTLQNTLQSVQSVVQSTIQSIQPTQTIVGSVGSVGTPGGLVGKSVSLDMNPNPKLSLMKPVVPSGATSSAETSKITTTLCSLGPTVKIISPEMLTTVERQNPPQAQISSHPVSMPATYHVPRGPAAVANIAAPRSSTVATPIIRTNTGQIVPTTRPG</sequence>